<gene>
    <name evidence="1" type="ordered locus">MTR_4g088205</name>
</gene>
<sequence length="152" mass="17744">MIAMFLASRESSNAFAFKIKRMTLNEYAPVLFPLRFDHTSTNPHYVLWHSYQRNGASNNNVSKFNLATKCIQSHNRTKEQPDKESRENVTTYREFVHSVRSSNDLHLEERDPSTSLSKEFLYKEIQKSYKKLTSTSSPRAILISTIFLNFFP</sequence>
<proteinExistence type="predicted"/>
<evidence type="ECO:0000313" key="2">
    <source>
        <dbReference type="EnsemblPlants" id="KEH30964"/>
    </source>
</evidence>
<dbReference type="EnsemblPlants" id="KEH30964">
    <property type="protein sequence ID" value="KEH30964"/>
    <property type="gene ID" value="MTR_4g088205"/>
</dbReference>
<reference evidence="1 3" key="1">
    <citation type="journal article" date="2011" name="Nature">
        <title>The Medicago genome provides insight into the evolution of rhizobial symbioses.</title>
        <authorList>
            <person name="Young N.D."/>
            <person name="Debelle F."/>
            <person name="Oldroyd G.E."/>
            <person name="Geurts R."/>
            <person name="Cannon S.B."/>
            <person name="Udvardi M.K."/>
            <person name="Benedito V.A."/>
            <person name="Mayer K.F."/>
            <person name="Gouzy J."/>
            <person name="Schoof H."/>
            <person name="Van de Peer Y."/>
            <person name="Proost S."/>
            <person name="Cook D.R."/>
            <person name="Meyers B.C."/>
            <person name="Spannagl M."/>
            <person name="Cheung F."/>
            <person name="De Mita S."/>
            <person name="Krishnakumar V."/>
            <person name="Gundlach H."/>
            <person name="Zhou S."/>
            <person name="Mudge J."/>
            <person name="Bharti A.K."/>
            <person name="Murray J.D."/>
            <person name="Naoumkina M.A."/>
            <person name="Rosen B."/>
            <person name="Silverstein K.A."/>
            <person name="Tang H."/>
            <person name="Rombauts S."/>
            <person name="Zhao P.X."/>
            <person name="Zhou P."/>
            <person name="Barbe V."/>
            <person name="Bardou P."/>
            <person name="Bechner M."/>
            <person name="Bellec A."/>
            <person name="Berger A."/>
            <person name="Berges H."/>
            <person name="Bidwell S."/>
            <person name="Bisseling T."/>
            <person name="Choisne N."/>
            <person name="Couloux A."/>
            <person name="Denny R."/>
            <person name="Deshpande S."/>
            <person name="Dai X."/>
            <person name="Doyle J.J."/>
            <person name="Dudez A.M."/>
            <person name="Farmer A.D."/>
            <person name="Fouteau S."/>
            <person name="Franken C."/>
            <person name="Gibelin C."/>
            <person name="Gish J."/>
            <person name="Goldstein S."/>
            <person name="Gonzalez A.J."/>
            <person name="Green P.J."/>
            <person name="Hallab A."/>
            <person name="Hartog M."/>
            <person name="Hua A."/>
            <person name="Humphray S.J."/>
            <person name="Jeong D.H."/>
            <person name="Jing Y."/>
            <person name="Jocker A."/>
            <person name="Kenton S.M."/>
            <person name="Kim D.J."/>
            <person name="Klee K."/>
            <person name="Lai H."/>
            <person name="Lang C."/>
            <person name="Lin S."/>
            <person name="Macmil S.L."/>
            <person name="Magdelenat G."/>
            <person name="Matthews L."/>
            <person name="McCorrison J."/>
            <person name="Monaghan E.L."/>
            <person name="Mun J.H."/>
            <person name="Najar F.Z."/>
            <person name="Nicholson C."/>
            <person name="Noirot C."/>
            <person name="O'Bleness M."/>
            <person name="Paule C.R."/>
            <person name="Poulain J."/>
            <person name="Prion F."/>
            <person name="Qin B."/>
            <person name="Qu C."/>
            <person name="Retzel E.F."/>
            <person name="Riddle C."/>
            <person name="Sallet E."/>
            <person name="Samain S."/>
            <person name="Samson N."/>
            <person name="Sanders I."/>
            <person name="Saurat O."/>
            <person name="Scarpelli C."/>
            <person name="Schiex T."/>
            <person name="Segurens B."/>
            <person name="Severin A.J."/>
            <person name="Sherrier D.J."/>
            <person name="Shi R."/>
            <person name="Sims S."/>
            <person name="Singer S.R."/>
            <person name="Sinharoy S."/>
            <person name="Sterck L."/>
            <person name="Viollet A."/>
            <person name="Wang B.B."/>
            <person name="Wang K."/>
            <person name="Wang M."/>
            <person name="Wang X."/>
            <person name="Warfsmann J."/>
            <person name="Weissenbach J."/>
            <person name="White D.D."/>
            <person name="White J.D."/>
            <person name="Wiley G.B."/>
            <person name="Wincker P."/>
            <person name="Xing Y."/>
            <person name="Yang L."/>
            <person name="Yao Z."/>
            <person name="Ying F."/>
            <person name="Zhai J."/>
            <person name="Zhou L."/>
            <person name="Zuber A."/>
            <person name="Denarie J."/>
            <person name="Dixon R.A."/>
            <person name="May G.D."/>
            <person name="Schwartz D.C."/>
            <person name="Rogers J."/>
            <person name="Quetier F."/>
            <person name="Town C.D."/>
            <person name="Roe B.A."/>
        </authorList>
    </citation>
    <scope>NUCLEOTIDE SEQUENCE [LARGE SCALE GENOMIC DNA]</scope>
    <source>
        <strain evidence="1">A17</strain>
        <strain evidence="2 3">cv. Jemalong A17</strain>
    </source>
</reference>
<organism evidence="1 3">
    <name type="scientific">Medicago truncatula</name>
    <name type="common">Barrel medic</name>
    <name type="synonym">Medicago tribuloides</name>
    <dbReference type="NCBI Taxonomy" id="3880"/>
    <lineage>
        <taxon>Eukaryota</taxon>
        <taxon>Viridiplantae</taxon>
        <taxon>Streptophyta</taxon>
        <taxon>Embryophyta</taxon>
        <taxon>Tracheophyta</taxon>
        <taxon>Spermatophyta</taxon>
        <taxon>Magnoliopsida</taxon>
        <taxon>eudicotyledons</taxon>
        <taxon>Gunneridae</taxon>
        <taxon>Pentapetalae</taxon>
        <taxon>rosids</taxon>
        <taxon>fabids</taxon>
        <taxon>Fabales</taxon>
        <taxon>Fabaceae</taxon>
        <taxon>Papilionoideae</taxon>
        <taxon>50 kb inversion clade</taxon>
        <taxon>NPAAA clade</taxon>
        <taxon>Hologalegina</taxon>
        <taxon>IRL clade</taxon>
        <taxon>Trifolieae</taxon>
        <taxon>Medicago</taxon>
    </lineage>
</organism>
<reference evidence="1 3" key="2">
    <citation type="journal article" date="2014" name="BMC Genomics">
        <title>An improved genome release (version Mt4.0) for the model legume Medicago truncatula.</title>
        <authorList>
            <person name="Tang H."/>
            <person name="Krishnakumar V."/>
            <person name="Bidwell S."/>
            <person name="Rosen B."/>
            <person name="Chan A."/>
            <person name="Zhou S."/>
            <person name="Gentzbittel L."/>
            <person name="Childs K.L."/>
            <person name="Yandell M."/>
            <person name="Gundlach H."/>
            <person name="Mayer K.F."/>
            <person name="Schwartz D.C."/>
            <person name="Town C.D."/>
        </authorList>
    </citation>
    <scope>GENOME REANNOTATION</scope>
    <source>
        <strain evidence="1">A17</strain>
        <strain evidence="2 3">cv. Jemalong A17</strain>
    </source>
</reference>
<accession>A0A072UMG7</accession>
<protein>
    <submittedName>
        <fullName evidence="1 2">Uncharacterized protein</fullName>
    </submittedName>
</protein>
<evidence type="ECO:0000313" key="3">
    <source>
        <dbReference type="Proteomes" id="UP000002051"/>
    </source>
</evidence>
<dbReference type="Proteomes" id="UP000002051">
    <property type="component" value="Chromosome 4"/>
</dbReference>
<dbReference type="HOGENOM" id="CLU_1725018_0_0_1"/>
<keyword evidence="3" id="KW-1185">Reference proteome</keyword>
<evidence type="ECO:0000313" key="1">
    <source>
        <dbReference type="EMBL" id="KEH30964.1"/>
    </source>
</evidence>
<reference evidence="2" key="3">
    <citation type="submission" date="2015-04" db="UniProtKB">
        <authorList>
            <consortium name="EnsemblPlants"/>
        </authorList>
    </citation>
    <scope>IDENTIFICATION</scope>
    <source>
        <strain evidence="2">cv. Jemalong A17</strain>
    </source>
</reference>
<dbReference type="AlphaFoldDB" id="A0A072UMG7"/>
<name>A0A072UMG7_MEDTR</name>
<dbReference type="EMBL" id="CM001220">
    <property type="protein sequence ID" value="KEH30964.1"/>
    <property type="molecule type" value="Genomic_DNA"/>
</dbReference>